<proteinExistence type="predicted"/>
<keyword evidence="6" id="KW-0695">RNA-directed DNA polymerase</keyword>
<protein>
    <recommendedName>
        <fullName evidence="7">Reverse transcriptase RNase H-like domain-containing protein</fullName>
    </recommendedName>
</protein>
<keyword evidence="3" id="KW-0540">Nuclease</keyword>
<dbReference type="Proteomes" id="UP000438429">
    <property type="component" value="Unassembled WGS sequence"/>
</dbReference>
<evidence type="ECO:0000256" key="5">
    <source>
        <dbReference type="ARBA" id="ARBA00022801"/>
    </source>
</evidence>
<sequence>MALLATVWAVEHFRSYIGGQKVIIETCHQPVTFLNRQRLREERVSNSCVASWMMALQGYDVEVKYTQNHKMALSQGLAECHHCDCEGQPSPQSLVVTTPSLPSNHLTTRPLKSLRGQLLISHESQIRAGTGIIWVNRSVEEPYNYWLGNKSQYVEIAAVSKTFAVNAITCRQAQERREDPQNCA</sequence>
<keyword evidence="1" id="KW-0808">Transferase</keyword>
<dbReference type="Pfam" id="PF17917">
    <property type="entry name" value="RT_RNaseH"/>
    <property type="match status" value="1"/>
</dbReference>
<dbReference type="EMBL" id="VEVO01000007">
    <property type="protein sequence ID" value="KAF0039278.1"/>
    <property type="molecule type" value="Genomic_DNA"/>
</dbReference>
<feature type="domain" description="Reverse transcriptase RNase H-like" evidence="7">
    <location>
        <begin position="3"/>
        <end position="59"/>
    </location>
</feature>
<reference evidence="8 9" key="1">
    <citation type="submission" date="2019-06" db="EMBL/GenBank/DDBJ databases">
        <title>Draft genomes of female and male turbot (Scophthalmus maximus).</title>
        <authorList>
            <person name="Xu H."/>
            <person name="Xu X.-W."/>
            <person name="Shao C."/>
            <person name="Chen S."/>
        </authorList>
    </citation>
    <scope>NUCLEOTIDE SEQUENCE [LARGE SCALE GENOMIC DNA]</scope>
    <source>
        <strain evidence="8">Ysfricsl-2016a</strain>
        <tissue evidence="8">Blood</tissue>
    </source>
</reference>
<keyword evidence="5" id="KW-0378">Hydrolase</keyword>
<evidence type="ECO:0000256" key="1">
    <source>
        <dbReference type="ARBA" id="ARBA00022679"/>
    </source>
</evidence>
<evidence type="ECO:0000259" key="7">
    <source>
        <dbReference type="Pfam" id="PF17917"/>
    </source>
</evidence>
<dbReference type="SUPFAM" id="SSF56672">
    <property type="entry name" value="DNA/RNA polymerases"/>
    <property type="match status" value="1"/>
</dbReference>
<dbReference type="InterPro" id="IPR043502">
    <property type="entry name" value="DNA/RNA_pol_sf"/>
</dbReference>
<evidence type="ECO:0000256" key="6">
    <source>
        <dbReference type="ARBA" id="ARBA00022918"/>
    </source>
</evidence>
<evidence type="ECO:0000313" key="8">
    <source>
        <dbReference type="EMBL" id="KAF0039278.1"/>
    </source>
</evidence>
<evidence type="ECO:0000256" key="2">
    <source>
        <dbReference type="ARBA" id="ARBA00022695"/>
    </source>
</evidence>
<accession>A0A6A4T4L0</accession>
<dbReference type="AlphaFoldDB" id="A0A6A4T4L0"/>
<name>A0A6A4T4L0_SCOMX</name>
<keyword evidence="2" id="KW-0548">Nucleotidyltransferase</keyword>
<evidence type="ECO:0000313" key="9">
    <source>
        <dbReference type="Proteomes" id="UP000438429"/>
    </source>
</evidence>
<gene>
    <name evidence="8" type="ORF">F2P81_007513</name>
</gene>
<comment type="caution">
    <text evidence="8">The sequence shown here is derived from an EMBL/GenBank/DDBJ whole genome shotgun (WGS) entry which is preliminary data.</text>
</comment>
<dbReference type="GO" id="GO:0003964">
    <property type="term" value="F:RNA-directed DNA polymerase activity"/>
    <property type="evidence" value="ECO:0007669"/>
    <property type="project" value="UniProtKB-KW"/>
</dbReference>
<dbReference type="InterPro" id="IPR041373">
    <property type="entry name" value="RT_RNaseH"/>
</dbReference>
<dbReference type="GO" id="GO:0004519">
    <property type="term" value="F:endonuclease activity"/>
    <property type="evidence" value="ECO:0007669"/>
    <property type="project" value="UniProtKB-KW"/>
</dbReference>
<evidence type="ECO:0000256" key="4">
    <source>
        <dbReference type="ARBA" id="ARBA00022759"/>
    </source>
</evidence>
<dbReference type="GO" id="GO:0016787">
    <property type="term" value="F:hydrolase activity"/>
    <property type="evidence" value="ECO:0007669"/>
    <property type="project" value="UniProtKB-KW"/>
</dbReference>
<keyword evidence="4" id="KW-0255">Endonuclease</keyword>
<organism evidence="8 9">
    <name type="scientific">Scophthalmus maximus</name>
    <name type="common">Turbot</name>
    <name type="synonym">Psetta maxima</name>
    <dbReference type="NCBI Taxonomy" id="52904"/>
    <lineage>
        <taxon>Eukaryota</taxon>
        <taxon>Metazoa</taxon>
        <taxon>Chordata</taxon>
        <taxon>Craniata</taxon>
        <taxon>Vertebrata</taxon>
        <taxon>Euteleostomi</taxon>
        <taxon>Actinopterygii</taxon>
        <taxon>Neopterygii</taxon>
        <taxon>Teleostei</taxon>
        <taxon>Neoteleostei</taxon>
        <taxon>Acanthomorphata</taxon>
        <taxon>Carangaria</taxon>
        <taxon>Pleuronectiformes</taxon>
        <taxon>Pleuronectoidei</taxon>
        <taxon>Scophthalmidae</taxon>
        <taxon>Scophthalmus</taxon>
    </lineage>
</organism>
<evidence type="ECO:0000256" key="3">
    <source>
        <dbReference type="ARBA" id="ARBA00022722"/>
    </source>
</evidence>